<dbReference type="HOGENOM" id="CLU_3279625_0_0_1"/>
<dbReference type="EMBL" id="FP929065">
    <property type="protein sequence ID" value="CBX91105.1"/>
    <property type="molecule type" value="Genomic_DNA"/>
</dbReference>
<dbReference type="Proteomes" id="UP000002668">
    <property type="component" value="Genome"/>
</dbReference>
<sequence>MRVSYEDVDTLRLTPNPTAIILTMLTLDAAADSTRALRPKQ</sequence>
<reference evidence="2" key="1">
    <citation type="journal article" date="2011" name="Nat. Commun.">
        <title>Effector diversification within compartments of the Leptosphaeria maculans genome affected by Repeat-Induced Point mutations.</title>
        <authorList>
            <person name="Rouxel T."/>
            <person name="Grandaubert J."/>
            <person name="Hane J.K."/>
            <person name="Hoede C."/>
            <person name="van de Wouw A.P."/>
            <person name="Couloux A."/>
            <person name="Dominguez V."/>
            <person name="Anthouard V."/>
            <person name="Bally P."/>
            <person name="Bourras S."/>
            <person name="Cozijnsen A.J."/>
            <person name="Ciuffetti L.M."/>
            <person name="Degrave A."/>
            <person name="Dilmaghani A."/>
            <person name="Duret L."/>
            <person name="Fudal I."/>
            <person name="Goodwin S.B."/>
            <person name="Gout L."/>
            <person name="Glaser N."/>
            <person name="Linglin J."/>
            <person name="Kema G.H.J."/>
            <person name="Lapalu N."/>
            <person name="Lawrence C.B."/>
            <person name="May K."/>
            <person name="Meyer M."/>
            <person name="Ollivier B."/>
            <person name="Poulain J."/>
            <person name="Schoch C.L."/>
            <person name="Simon A."/>
            <person name="Spatafora J.W."/>
            <person name="Stachowiak A."/>
            <person name="Turgeon B.G."/>
            <person name="Tyler B.M."/>
            <person name="Vincent D."/>
            <person name="Weissenbach J."/>
            <person name="Amselem J."/>
            <person name="Quesneville H."/>
            <person name="Oliver R.P."/>
            <person name="Wincker P."/>
            <person name="Balesdent M.-H."/>
            <person name="Howlett B.J."/>
        </authorList>
    </citation>
    <scope>NUCLEOTIDE SEQUENCE [LARGE SCALE GENOMIC DNA]</scope>
    <source>
        <strain evidence="2">JN3 / isolate v23.1.3 / race Av1-4-5-6-7-8</strain>
    </source>
</reference>
<gene>
    <name evidence="1" type="ORF">LEMA_P061390.1</name>
</gene>
<dbReference type="InParanoid" id="E4ZIT4"/>
<evidence type="ECO:0000313" key="2">
    <source>
        <dbReference type="Proteomes" id="UP000002668"/>
    </source>
</evidence>
<name>E4ZIT4_LEPMJ</name>
<accession>E4ZIT4</accession>
<evidence type="ECO:0000313" key="1">
    <source>
        <dbReference type="EMBL" id="CBX91105.1"/>
    </source>
</evidence>
<protein>
    <submittedName>
        <fullName evidence="1">Predicted protein</fullName>
    </submittedName>
</protein>
<dbReference type="VEuPathDB" id="FungiDB:LEMA_P061390.1"/>
<dbReference type="AlphaFoldDB" id="E4ZIT4"/>
<dbReference type="GeneID" id="13285617"/>
<organism evidence="2">
    <name type="scientific">Leptosphaeria maculans (strain JN3 / isolate v23.1.3 / race Av1-4-5-6-7-8)</name>
    <name type="common">Blackleg fungus</name>
    <name type="synonym">Phoma lingam</name>
    <dbReference type="NCBI Taxonomy" id="985895"/>
    <lineage>
        <taxon>Eukaryota</taxon>
        <taxon>Fungi</taxon>
        <taxon>Dikarya</taxon>
        <taxon>Ascomycota</taxon>
        <taxon>Pezizomycotina</taxon>
        <taxon>Dothideomycetes</taxon>
        <taxon>Pleosporomycetidae</taxon>
        <taxon>Pleosporales</taxon>
        <taxon>Pleosporineae</taxon>
        <taxon>Leptosphaeriaceae</taxon>
        <taxon>Plenodomus</taxon>
        <taxon>Plenodomus lingam/Leptosphaeria maculans species complex</taxon>
    </lineage>
</organism>
<keyword evidence="2" id="KW-1185">Reference proteome</keyword>
<proteinExistence type="predicted"/>